<dbReference type="PANTHER" id="PTHR10491:SF4">
    <property type="entry name" value="METHIONINE ADENOSYLTRANSFERASE 2 SUBUNIT BETA"/>
    <property type="match status" value="1"/>
</dbReference>
<comment type="function">
    <text evidence="2">Catalyzes the reduction of dTDP-6-deoxy-L-lyxo-4-hexulose to yield dTDP-L-rhamnose.</text>
</comment>
<dbReference type="Pfam" id="PF04321">
    <property type="entry name" value="RmlD_sub_bind"/>
    <property type="match status" value="1"/>
</dbReference>
<dbReference type="InterPro" id="IPR036291">
    <property type="entry name" value="NAD(P)-bd_dom_sf"/>
</dbReference>
<organism evidence="4 5">
    <name type="scientific">Butyricicoccus porcorum</name>
    <dbReference type="NCBI Taxonomy" id="1945634"/>
    <lineage>
        <taxon>Bacteria</taxon>
        <taxon>Bacillati</taxon>
        <taxon>Bacillota</taxon>
        <taxon>Clostridia</taxon>
        <taxon>Eubacteriales</taxon>
        <taxon>Butyricicoccaceae</taxon>
        <taxon>Butyricicoccus</taxon>
    </lineage>
</organism>
<proteinExistence type="inferred from homology"/>
<dbReference type="GO" id="GO:0019305">
    <property type="term" value="P:dTDP-rhamnose biosynthetic process"/>
    <property type="evidence" value="ECO:0007669"/>
    <property type="project" value="UniProtKB-UniPathway"/>
</dbReference>
<keyword evidence="2" id="KW-0560">Oxidoreductase</keyword>
<accession>A0A252F6J7</accession>
<dbReference type="Gene3D" id="3.40.50.720">
    <property type="entry name" value="NAD(P)-binding Rossmann-like Domain"/>
    <property type="match status" value="1"/>
</dbReference>
<dbReference type="InterPro" id="IPR029903">
    <property type="entry name" value="RmlD-like-bd"/>
</dbReference>
<dbReference type="AlphaFoldDB" id="A0A252F6J7"/>
<dbReference type="SUPFAM" id="SSF51735">
    <property type="entry name" value="NAD(P)-binding Rossmann-fold domains"/>
    <property type="match status" value="1"/>
</dbReference>
<dbReference type="EC" id="1.1.1.133" evidence="2"/>
<protein>
    <recommendedName>
        <fullName evidence="2">dTDP-4-dehydrorhamnose reductase</fullName>
        <ecNumber evidence="2">1.1.1.133</ecNumber>
    </recommendedName>
</protein>
<keyword evidence="5" id="KW-1185">Reference proteome</keyword>
<dbReference type="OrthoDB" id="9803892at2"/>
<name>A0A252F6J7_9FIRM</name>
<gene>
    <name evidence="4" type="ORF">CBW42_01870</name>
</gene>
<comment type="caution">
    <text evidence="4">The sequence shown here is derived from an EMBL/GenBank/DDBJ whole genome shotgun (WGS) entry which is preliminary data.</text>
</comment>
<evidence type="ECO:0000313" key="5">
    <source>
        <dbReference type="Proteomes" id="UP000194903"/>
    </source>
</evidence>
<dbReference type="PANTHER" id="PTHR10491">
    <property type="entry name" value="DTDP-4-DEHYDRORHAMNOSE REDUCTASE"/>
    <property type="match status" value="1"/>
</dbReference>
<reference evidence="4 5" key="1">
    <citation type="submission" date="2017-05" db="EMBL/GenBank/DDBJ databases">
        <title>Butyricicoccus porcorum sp. nov. a butyrate-producing bacterium from the swine intestinal tract.</title>
        <authorList>
            <person name="Trachsel J."/>
            <person name="Humphrey S."/>
            <person name="Allen H.K."/>
        </authorList>
    </citation>
    <scope>NUCLEOTIDE SEQUENCE [LARGE SCALE GENOMIC DNA]</scope>
    <source>
        <strain evidence="4">BB10</strain>
    </source>
</reference>
<dbReference type="RefSeq" id="WP_087017187.1">
    <property type="nucleotide sequence ID" value="NZ_NHOC01000002.1"/>
</dbReference>
<dbReference type="Gene3D" id="3.90.25.10">
    <property type="entry name" value="UDP-galactose 4-epimerase, domain 1"/>
    <property type="match status" value="1"/>
</dbReference>
<evidence type="ECO:0000256" key="2">
    <source>
        <dbReference type="RuleBase" id="RU364082"/>
    </source>
</evidence>
<keyword evidence="2" id="KW-0521">NADP</keyword>
<comment type="pathway">
    <text evidence="2">Carbohydrate biosynthesis; dTDP-L-rhamnose biosynthesis.</text>
</comment>
<evidence type="ECO:0000256" key="1">
    <source>
        <dbReference type="ARBA" id="ARBA00010944"/>
    </source>
</evidence>
<dbReference type="EMBL" id="NHOC01000002">
    <property type="protein sequence ID" value="OUM21342.1"/>
    <property type="molecule type" value="Genomic_DNA"/>
</dbReference>
<dbReference type="GO" id="GO:0005829">
    <property type="term" value="C:cytosol"/>
    <property type="evidence" value="ECO:0007669"/>
    <property type="project" value="TreeGrafter"/>
</dbReference>
<dbReference type="InterPro" id="IPR005913">
    <property type="entry name" value="dTDP_dehydrorham_reduct"/>
</dbReference>
<evidence type="ECO:0000313" key="4">
    <source>
        <dbReference type="EMBL" id="OUM21342.1"/>
    </source>
</evidence>
<dbReference type="GO" id="GO:0008831">
    <property type="term" value="F:dTDP-4-dehydrorhamnose reductase activity"/>
    <property type="evidence" value="ECO:0007669"/>
    <property type="project" value="UniProtKB-EC"/>
</dbReference>
<dbReference type="CDD" id="cd05254">
    <property type="entry name" value="dTDP_HR_like_SDR_e"/>
    <property type="match status" value="1"/>
</dbReference>
<dbReference type="UniPathway" id="UPA00124"/>
<comment type="similarity">
    <text evidence="1 2">Belongs to the dTDP-4-dehydrorhamnose reductase family.</text>
</comment>
<dbReference type="Proteomes" id="UP000194903">
    <property type="component" value="Unassembled WGS sequence"/>
</dbReference>
<feature type="domain" description="RmlD-like substrate binding" evidence="3">
    <location>
        <begin position="6"/>
        <end position="275"/>
    </location>
</feature>
<sequence>MSKNWIWITGADGHVGSALKKLLPGNGYHLLCTNQTDVDVTHAADVQLYADMNRPVAIINCAALSNPALCEQNPEQAYNVNALGARNLAVAANRVGACLIQMSTDDVFGNQGTTPYNEFDPMPVPNSIYGKSKLAGERYVSYLCARHIIIRSSWVYGTGSDFVDTFLRAGDELKVANNEIAVPTSAKELAKVILSLLGSSNYGTYHAVCTGGPVTRYEYAEMLKKLTGKDIHLVPVLGDGSERPSYSVLDNMMLRISGMEEPKDWKEALSEFLTECGFHPTL</sequence>
<evidence type="ECO:0000259" key="3">
    <source>
        <dbReference type="Pfam" id="PF04321"/>
    </source>
</evidence>